<comment type="cofactor">
    <cofactor evidence="6">
        <name>Mg(2+)</name>
        <dbReference type="ChEBI" id="CHEBI:18420"/>
    </cofactor>
    <cofactor evidence="6">
        <name>Mn(2+)</name>
        <dbReference type="ChEBI" id="CHEBI:29035"/>
    </cofactor>
</comment>
<dbReference type="EC" id="3.1.4.1" evidence="6"/>
<dbReference type="SMART" id="SM00734">
    <property type="entry name" value="ZnF_Rad18"/>
    <property type="match status" value="1"/>
</dbReference>
<evidence type="ECO:0000256" key="4">
    <source>
        <dbReference type="ARBA" id="ARBA00022833"/>
    </source>
</evidence>
<evidence type="ECO:0000256" key="2">
    <source>
        <dbReference type="ARBA" id="ARBA00022763"/>
    </source>
</evidence>
<evidence type="ECO:0000256" key="3">
    <source>
        <dbReference type="ARBA" id="ARBA00022771"/>
    </source>
</evidence>
<keyword evidence="4" id="KW-0862">Zinc</keyword>
<keyword evidence="6" id="KW-0539">Nucleus</keyword>
<dbReference type="PANTHER" id="PTHR15749:SF4">
    <property type="entry name" value="FANCONI-ASSOCIATED NUCLEASE 1"/>
    <property type="match status" value="1"/>
</dbReference>
<evidence type="ECO:0000313" key="8">
    <source>
        <dbReference type="EMBL" id="CAD9222716.1"/>
    </source>
</evidence>
<dbReference type="GO" id="GO:0017108">
    <property type="term" value="F:5'-flap endonuclease activity"/>
    <property type="evidence" value="ECO:0007669"/>
    <property type="project" value="TreeGrafter"/>
</dbReference>
<keyword evidence="3" id="KW-0863">Zinc-finger</keyword>
<evidence type="ECO:0000259" key="7">
    <source>
        <dbReference type="SMART" id="SM00734"/>
    </source>
</evidence>
<protein>
    <recommendedName>
        <fullName evidence="6">Fanconi-associated nuclease</fullName>
        <ecNumber evidence="6">3.1.4.1</ecNumber>
    </recommendedName>
</protein>
<keyword evidence="6" id="KW-0464">Manganese</keyword>
<dbReference type="GO" id="GO:0008270">
    <property type="term" value="F:zinc ion binding"/>
    <property type="evidence" value="ECO:0007669"/>
    <property type="project" value="UniProtKB-KW"/>
</dbReference>
<dbReference type="AlphaFoldDB" id="A0A7S1XAQ0"/>
<dbReference type="InterPro" id="IPR033315">
    <property type="entry name" value="Fan1-like"/>
</dbReference>
<comment type="subcellular location">
    <subcellularLocation>
        <location evidence="6">Nucleus</location>
    </subcellularLocation>
</comment>
<name>A0A7S1XAQ0_9RHOD</name>
<dbReference type="EMBL" id="HBGH01001233">
    <property type="protein sequence ID" value="CAD9222716.1"/>
    <property type="molecule type" value="Transcribed_RNA"/>
</dbReference>
<dbReference type="GO" id="GO:0036297">
    <property type="term" value="P:interstrand cross-link repair"/>
    <property type="evidence" value="ECO:0007669"/>
    <property type="project" value="InterPro"/>
</dbReference>
<keyword evidence="1 6" id="KW-0479">Metal-binding</keyword>
<keyword evidence="2 6" id="KW-0227">DNA damage</keyword>
<evidence type="ECO:0000256" key="6">
    <source>
        <dbReference type="RuleBase" id="RU365033"/>
    </source>
</evidence>
<comment type="function">
    <text evidence="6">Nuclease required for the repair of DNA interstrand cross-links (ICL). Acts as a 5'-3' exonuclease that anchors at a cut end of DNA and cleaves DNA successively at every third nucleotide, allowing to excise an ICL from one strand through flanking incisions.</text>
</comment>
<dbReference type="InterPro" id="IPR049126">
    <property type="entry name" value="FAN1-like_TPR"/>
</dbReference>
<keyword evidence="6" id="KW-0460">Magnesium</keyword>
<dbReference type="PANTHER" id="PTHR15749">
    <property type="entry name" value="FANCONI-ASSOCIATED NUCLEASE 1"/>
    <property type="match status" value="1"/>
</dbReference>
<dbReference type="GO" id="GO:0005634">
    <property type="term" value="C:nucleus"/>
    <property type="evidence" value="ECO:0007669"/>
    <property type="project" value="UniProtKB-SubCell"/>
</dbReference>
<dbReference type="InterPro" id="IPR006642">
    <property type="entry name" value="Rad18_UBZ4"/>
</dbReference>
<comment type="catalytic activity">
    <reaction evidence="6">
        <text>Hydrolytically removes 5'-nucleotides successively from the 3'-hydroxy termini of 3'-hydroxy-terminated oligonucleotides.</text>
        <dbReference type="EC" id="3.1.4.1"/>
    </reaction>
</comment>
<dbReference type="Pfam" id="PF21170">
    <property type="entry name" value="FAN1_TPR"/>
    <property type="match status" value="1"/>
</dbReference>
<evidence type="ECO:0000256" key="1">
    <source>
        <dbReference type="ARBA" id="ARBA00022723"/>
    </source>
</evidence>
<reference evidence="8" key="1">
    <citation type="submission" date="2021-01" db="EMBL/GenBank/DDBJ databases">
        <authorList>
            <person name="Corre E."/>
            <person name="Pelletier E."/>
            <person name="Niang G."/>
            <person name="Scheremetjew M."/>
            <person name="Finn R."/>
            <person name="Kale V."/>
            <person name="Holt S."/>
            <person name="Cochrane G."/>
            <person name="Meng A."/>
            <person name="Brown T."/>
            <person name="Cohen L."/>
        </authorList>
    </citation>
    <scope>NUCLEOTIDE SEQUENCE</scope>
    <source>
        <strain evidence="8">SAG 36.94</strain>
    </source>
</reference>
<dbReference type="GO" id="GO:0004528">
    <property type="term" value="F:phosphodiesterase I activity"/>
    <property type="evidence" value="ECO:0007669"/>
    <property type="project" value="UniProtKB-EC"/>
</dbReference>
<keyword evidence="6" id="KW-0378">Hydrolase</keyword>
<comment type="similarity">
    <text evidence="6">Belongs to the FAN1 family.</text>
</comment>
<organism evidence="8">
    <name type="scientific">Compsopogon caeruleus</name>
    <dbReference type="NCBI Taxonomy" id="31354"/>
    <lineage>
        <taxon>Eukaryota</taxon>
        <taxon>Rhodophyta</taxon>
        <taxon>Compsopogonophyceae</taxon>
        <taxon>Compsopogonales</taxon>
        <taxon>Compsopogonaceae</taxon>
        <taxon>Compsopogon</taxon>
    </lineage>
</organism>
<proteinExistence type="inferred from homology"/>
<gene>
    <name evidence="8" type="ORF">CCAE0312_LOCUS594</name>
</gene>
<dbReference type="GO" id="GO:0008409">
    <property type="term" value="F:5'-3' exonuclease activity"/>
    <property type="evidence" value="ECO:0007669"/>
    <property type="project" value="TreeGrafter"/>
</dbReference>
<dbReference type="GO" id="GO:0070336">
    <property type="term" value="F:flap-structured DNA binding"/>
    <property type="evidence" value="ECO:0007669"/>
    <property type="project" value="TreeGrafter"/>
</dbReference>
<keyword evidence="5 6" id="KW-0234">DNA repair</keyword>
<accession>A0A7S1XAQ0</accession>
<sequence length="633" mass="71581">MEEVRHKSDSSGKKRTLEHFWSSESSRRITDASHRAANGKPLEWVQCPACGGRMQAMDINGHLDSGCGMVGTPPFERIQGDGSVWTSEFHSNLRVRGEAFDWNPWMTRSRVFFDPHSNLEWERQLMSDETFKESPSTYRAFHIAVISTLERNGEALFPADGEIRDCVDRFLSMPLEARVVFVKYFRRNHAHTGRCFRHCGRDRDLDCITRCGLASTWAPRPTHSTLMRAVEELTVPELRQLQSTLIDEFRLSDSFMASRGRQQLLSHVQSLVGRISSASKNATDLCSVVKRIVGPIAVLSQSACRFFRTLLITFDPSQTDLSGTTMLLSEADRIQFPSFVCRASCPVFSSQEEMECFVLAKDLEIAFGDASVNRDEEHMLACGNQAVDLLKSLLNKPELSSKEKLDHPFLWYLTATNVLAGVVWHSVAILERRKLYGMAIERLRFLLETNLTPHRRGKFYDRLSIDLAEHVQELDQALAVCVDGLKDLSLKRSTRRGEKATLSCRAVKLTKKLKQARHSPSTYLDLSDVEPSQERTIPSSAIVGRPLEMVACLKSVFIGLDDERASVERLVLEHFAEEGAWNGVHCEGSLILDLFILLMWEVVFADIPDAFLTPYQSFPRDLSLGMTVVSRDL</sequence>
<feature type="domain" description="UBZ4-type" evidence="7">
    <location>
        <begin position="44"/>
        <end position="68"/>
    </location>
</feature>
<evidence type="ECO:0000256" key="5">
    <source>
        <dbReference type="ARBA" id="ARBA00023204"/>
    </source>
</evidence>
<keyword evidence="6" id="KW-0540">Nuclease</keyword>